<evidence type="ECO:0000256" key="7">
    <source>
        <dbReference type="ARBA" id="ARBA00023004"/>
    </source>
</evidence>
<evidence type="ECO:0000256" key="4">
    <source>
        <dbReference type="ARBA" id="ARBA00022617"/>
    </source>
</evidence>
<dbReference type="GO" id="GO:0006779">
    <property type="term" value="P:porphyrin-containing compound biosynthetic process"/>
    <property type="evidence" value="ECO:0007669"/>
    <property type="project" value="InterPro"/>
</dbReference>
<dbReference type="NCBIfam" id="TIGR00539">
    <property type="entry name" value="hemN_rel"/>
    <property type="match status" value="1"/>
</dbReference>
<dbReference type="PANTHER" id="PTHR13932:SF5">
    <property type="entry name" value="RADICAL S-ADENOSYL METHIONINE DOMAIN-CONTAINING PROTEIN 1, MITOCHONDRIAL"/>
    <property type="match status" value="1"/>
</dbReference>
<evidence type="ECO:0000256" key="1">
    <source>
        <dbReference type="ARBA" id="ARBA00001966"/>
    </source>
</evidence>
<dbReference type="InterPro" id="IPR004559">
    <property type="entry name" value="HemW-like"/>
</dbReference>
<dbReference type="InterPro" id="IPR058240">
    <property type="entry name" value="rSAM_sf"/>
</dbReference>
<dbReference type="SFLD" id="SFLDF00562">
    <property type="entry name" value="HemN-like__clustered_with_heat"/>
    <property type="match status" value="1"/>
</dbReference>
<protein>
    <recommendedName>
        <fullName evidence="3 10">Heme chaperone HemW</fullName>
    </recommendedName>
</protein>
<dbReference type="GO" id="GO:0004109">
    <property type="term" value="F:coproporphyrinogen oxidase activity"/>
    <property type="evidence" value="ECO:0007669"/>
    <property type="project" value="InterPro"/>
</dbReference>
<name>Q7VIJ0_HELHP</name>
<dbReference type="Pfam" id="PF06969">
    <property type="entry name" value="HemN_C"/>
    <property type="match status" value="1"/>
</dbReference>
<evidence type="ECO:0000256" key="8">
    <source>
        <dbReference type="ARBA" id="ARBA00023014"/>
    </source>
</evidence>
<evidence type="ECO:0000256" key="6">
    <source>
        <dbReference type="ARBA" id="ARBA00022723"/>
    </source>
</evidence>
<evidence type="ECO:0000313" key="13">
    <source>
        <dbReference type="Proteomes" id="UP000002495"/>
    </source>
</evidence>
<evidence type="ECO:0000256" key="2">
    <source>
        <dbReference type="ARBA" id="ARBA00006100"/>
    </source>
</evidence>
<proteinExistence type="inferred from homology"/>
<dbReference type="SFLD" id="SFLDS00029">
    <property type="entry name" value="Radical_SAM"/>
    <property type="match status" value="1"/>
</dbReference>
<accession>Q7VIJ0</accession>
<dbReference type="HOGENOM" id="CLU_027579_2_2_7"/>
<dbReference type="InterPro" id="IPR006638">
    <property type="entry name" value="Elp3/MiaA/NifB-like_rSAM"/>
</dbReference>
<dbReference type="eggNOG" id="COG0635">
    <property type="taxonomic scope" value="Bacteria"/>
</dbReference>
<sequence length="371" mass="42393">MLLYVHIPFCGSKCGYCAFNSFVVEQDNFESYIQALCADIEHTLCHLYPHSHISSIFFGGGTPNLLHSEHYEAIFTILYKNAFISKDCEITLEANVNYLNTQWCKDLVSLGANRLSVGIQSFDKDKIAFLEREHSVYEIAKCIENAYNGGFKNISCDLIINTPLDSKALISSEITQAAALPLSHISVYTLSIDEGSRFFLESKKSKPIQNSKTIDSKTDEELSFWARECLKENGFYQYEVSNYVKFNTNAECKHNLGYWQGEEYLGCGAGAVGRIANKRTRAYPSLNEYIKNPYYRLVEELSEEDLRLEQIMLGLRCVKGVDMAVFDDERFLKPLFDDKKCFRESYNGKLFLVADELFLADEIATWILCRI</sequence>
<evidence type="ECO:0000256" key="10">
    <source>
        <dbReference type="RuleBase" id="RU364116"/>
    </source>
</evidence>
<dbReference type="KEGG" id="hhe:HH_0615"/>
<keyword evidence="5 10" id="KW-0949">S-adenosyl-L-methionine</keyword>
<evidence type="ECO:0000313" key="12">
    <source>
        <dbReference type="EMBL" id="AAP77212.1"/>
    </source>
</evidence>
<dbReference type="Proteomes" id="UP000002495">
    <property type="component" value="Chromosome"/>
</dbReference>
<dbReference type="GO" id="GO:0005737">
    <property type="term" value="C:cytoplasm"/>
    <property type="evidence" value="ECO:0007669"/>
    <property type="project" value="UniProtKB-SubCell"/>
</dbReference>
<keyword evidence="10" id="KW-0004">4Fe-4S</keyword>
<dbReference type="STRING" id="235279.HH_0615"/>
<keyword evidence="10" id="KW-0963">Cytoplasm</keyword>
<evidence type="ECO:0000256" key="5">
    <source>
        <dbReference type="ARBA" id="ARBA00022691"/>
    </source>
</evidence>
<comment type="subcellular location">
    <subcellularLocation>
        <location evidence="10">Cytoplasm</location>
    </subcellularLocation>
</comment>
<evidence type="ECO:0000256" key="3">
    <source>
        <dbReference type="ARBA" id="ARBA00017228"/>
    </source>
</evidence>
<keyword evidence="13" id="KW-1185">Reference proteome</keyword>
<gene>
    <name evidence="12" type="primary">hemN_2</name>
    <name evidence="12" type="ordered locus">HH_0615</name>
</gene>
<dbReference type="InterPro" id="IPR013785">
    <property type="entry name" value="Aldolase_TIM"/>
</dbReference>
<keyword evidence="6 10" id="KW-0479">Metal-binding</keyword>
<dbReference type="SFLD" id="SFLDG01065">
    <property type="entry name" value="anaerobic_coproporphyrinogen-I"/>
    <property type="match status" value="1"/>
</dbReference>
<evidence type="ECO:0000259" key="11">
    <source>
        <dbReference type="PROSITE" id="PS51918"/>
    </source>
</evidence>
<dbReference type="SMART" id="SM00729">
    <property type="entry name" value="Elp3"/>
    <property type="match status" value="1"/>
</dbReference>
<comment type="cofactor">
    <cofactor evidence="1">
        <name>[4Fe-4S] cluster</name>
        <dbReference type="ChEBI" id="CHEBI:49883"/>
    </cofactor>
</comment>
<dbReference type="PANTHER" id="PTHR13932">
    <property type="entry name" value="COPROPORPHYRINIGEN III OXIDASE"/>
    <property type="match status" value="1"/>
</dbReference>
<reference evidence="12 13" key="1">
    <citation type="journal article" date="2003" name="Proc. Natl. Acad. Sci. U.S.A.">
        <title>The complete genome sequence of the carcinogenic bacterium Helicobacter hepaticus.</title>
        <authorList>
            <person name="Suerbaum S."/>
            <person name="Josenhans C."/>
            <person name="Sterzenbach T."/>
            <person name="Drescher B."/>
            <person name="Brandt P."/>
            <person name="Bell M."/>
            <person name="Droege M."/>
            <person name="Fartmann B."/>
            <person name="Fischer H.-P."/>
            <person name="Ge Z."/>
            <person name="Hoerster A."/>
            <person name="Holland R."/>
            <person name="Klein K."/>
            <person name="Koenig J."/>
            <person name="Macko L."/>
            <person name="Mendz G.L."/>
            <person name="Nyakatura G."/>
            <person name="Schauer D.B."/>
            <person name="Shen Z."/>
            <person name="Weber J."/>
            <person name="Frosch M."/>
            <person name="Fox J.G."/>
        </authorList>
    </citation>
    <scope>NUCLEOTIDE SEQUENCE [LARGE SCALE GENOMIC DNA]</scope>
    <source>
        <strain evidence="13">ATCC 51449 / 3B1</strain>
    </source>
</reference>
<organism evidence="12 13">
    <name type="scientific">Helicobacter hepaticus (strain ATCC 51449 / 3B1)</name>
    <dbReference type="NCBI Taxonomy" id="235279"/>
    <lineage>
        <taxon>Bacteria</taxon>
        <taxon>Pseudomonadati</taxon>
        <taxon>Campylobacterota</taxon>
        <taxon>Epsilonproteobacteria</taxon>
        <taxon>Campylobacterales</taxon>
        <taxon>Helicobacteraceae</taxon>
        <taxon>Helicobacter</taxon>
    </lineage>
</organism>
<dbReference type="InterPro" id="IPR007197">
    <property type="entry name" value="rSAM"/>
</dbReference>
<keyword evidence="9 10" id="KW-0143">Chaperone</keyword>
<dbReference type="GO" id="GO:0046872">
    <property type="term" value="F:metal ion binding"/>
    <property type="evidence" value="ECO:0007669"/>
    <property type="project" value="UniProtKB-UniRule"/>
</dbReference>
<dbReference type="SUPFAM" id="SSF102114">
    <property type="entry name" value="Radical SAM enzymes"/>
    <property type="match status" value="1"/>
</dbReference>
<dbReference type="EMBL" id="AE017125">
    <property type="protein sequence ID" value="AAP77212.1"/>
    <property type="molecule type" value="Genomic_DNA"/>
</dbReference>
<evidence type="ECO:0000256" key="9">
    <source>
        <dbReference type="ARBA" id="ARBA00023186"/>
    </source>
</evidence>
<keyword evidence="4 10" id="KW-0349">Heme</keyword>
<comment type="similarity">
    <text evidence="2">Belongs to the anaerobic coproporphyrinogen-III oxidase family. HemW subfamily.</text>
</comment>
<dbReference type="Gene3D" id="3.20.20.70">
    <property type="entry name" value="Aldolase class I"/>
    <property type="match status" value="1"/>
</dbReference>
<dbReference type="RefSeq" id="WP_011115457.1">
    <property type="nucleotide sequence ID" value="NC_004917.1"/>
</dbReference>
<keyword evidence="8 10" id="KW-0411">Iron-sulfur</keyword>
<dbReference type="Pfam" id="PF04055">
    <property type="entry name" value="Radical_SAM"/>
    <property type="match status" value="1"/>
</dbReference>
<feature type="domain" description="Radical SAM core" evidence="11">
    <location>
        <begin position="1"/>
        <end position="232"/>
    </location>
</feature>
<keyword evidence="7 10" id="KW-0408">Iron</keyword>
<dbReference type="InterPro" id="IPR010723">
    <property type="entry name" value="HemN_C"/>
</dbReference>
<dbReference type="InterPro" id="IPR034505">
    <property type="entry name" value="Coproporphyrinogen-III_oxidase"/>
</dbReference>
<dbReference type="GO" id="GO:0051539">
    <property type="term" value="F:4 iron, 4 sulfur cluster binding"/>
    <property type="evidence" value="ECO:0007669"/>
    <property type="project" value="UniProtKB-UniRule"/>
</dbReference>
<dbReference type="AlphaFoldDB" id="Q7VIJ0"/>
<comment type="function">
    <text evidence="10">Probably acts as a heme chaperone, transferring heme to an unknown acceptor. Binds one molecule of heme per monomer, possibly covalently. Binds 1 [4Fe-4S] cluster. The cluster is coordinated with 3 cysteines and an exchangeable S-adenosyl-L-methionine.</text>
</comment>
<dbReference type="OrthoDB" id="9808022at2"/>
<dbReference type="PROSITE" id="PS51918">
    <property type="entry name" value="RADICAL_SAM"/>
    <property type="match status" value="1"/>
</dbReference>